<organism evidence="1 2">
    <name type="scientific">Caerostris extrusa</name>
    <name type="common">Bark spider</name>
    <name type="synonym">Caerostris bankana</name>
    <dbReference type="NCBI Taxonomy" id="172846"/>
    <lineage>
        <taxon>Eukaryota</taxon>
        <taxon>Metazoa</taxon>
        <taxon>Ecdysozoa</taxon>
        <taxon>Arthropoda</taxon>
        <taxon>Chelicerata</taxon>
        <taxon>Arachnida</taxon>
        <taxon>Araneae</taxon>
        <taxon>Araneomorphae</taxon>
        <taxon>Entelegynae</taxon>
        <taxon>Araneoidea</taxon>
        <taxon>Araneidae</taxon>
        <taxon>Caerostris</taxon>
    </lineage>
</organism>
<reference evidence="1 2" key="1">
    <citation type="submission" date="2021-06" db="EMBL/GenBank/DDBJ databases">
        <title>Caerostris extrusa draft genome.</title>
        <authorList>
            <person name="Kono N."/>
            <person name="Arakawa K."/>
        </authorList>
    </citation>
    <scope>NUCLEOTIDE SEQUENCE [LARGE SCALE GENOMIC DNA]</scope>
</reference>
<evidence type="ECO:0000313" key="1">
    <source>
        <dbReference type="EMBL" id="GIZ02597.1"/>
    </source>
</evidence>
<comment type="caution">
    <text evidence="1">The sequence shown here is derived from an EMBL/GenBank/DDBJ whole genome shotgun (WGS) entry which is preliminary data.</text>
</comment>
<accession>A0AAV4Y5H0</accession>
<dbReference type="AlphaFoldDB" id="A0AAV4Y5H0"/>
<name>A0AAV4Y5H0_CAEEX</name>
<evidence type="ECO:0000313" key="2">
    <source>
        <dbReference type="Proteomes" id="UP001054945"/>
    </source>
</evidence>
<gene>
    <name evidence="1" type="ORF">CEXT_447101</name>
</gene>
<proteinExistence type="predicted"/>
<dbReference type="EMBL" id="BPLR01018833">
    <property type="protein sequence ID" value="GIZ02597.1"/>
    <property type="molecule type" value="Genomic_DNA"/>
</dbReference>
<protein>
    <submittedName>
        <fullName evidence="1">Uncharacterized protein</fullName>
    </submittedName>
</protein>
<dbReference type="Proteomes" id="UP001054945">
    <property type="component" value="Unassembled WGS sequence"/>
</dbReference>
<sequence>MFIKPTIGYCNEVLTLVKICTALQSLYPNTPYNALRCVKTKPSVLLTDAMKITPILTMQILTKTEPGLKSIQMRLVANHEYHLFRIVIAVCPVCTLYDSRRPMTAKHFDCSKWF</sequence>
<keyword evidence="2" id="KW-1185">Reference proteome</keyword>